<feature type="compositionally biased region" description="Basic and acidic residues" evidence="6">
    <location>
        <begin position="256"/>
        <end position="266"/>
    </location>
</feature>
<dbReference type="GO" id="GO:0101031">
    <property type="term" value="C:protein folding chaperone complex"/>
    <property type="evidence" value="ECO:0007669"/>
    <property type="project" value="TreeGrafter"/>
</dbReference>
<sequence length="459" mass="52199">MQMRENNLELQDYLRDLDNWEGEMKKKEENLKEPDNTDGSSAKLPPVRNSSKKKKKTNANEKKDPAPKKPIRIKSSDYAAWEKFDVDKACEEVLDDNASSDSEFCESDEELEDEIQKQQALKQKDKGNEFFKLGNYAMAIDHYSFGIQLDPANALLLANRAMALLKQEKFAAAEQDCYSCLSLDPTYVKGYLRRATARSGLKKYEEAIADYEKVLNLEPGNKMASAEIKKLQKLLPGSAEVEEGIVNAIDKSPAERSKKPLRRLEIQETGIEDDGTERREQIAKITEGRILTPPSSTSLSSPSLSSPHIPSLVSNQQIGPDSDEVPDQLQYYWPHFKKNPKEMYSYLKRISPEQYPQLVSEFVDSEMVTMICSCLKTSFLPDGKLVIEHLTHLSKVNRFQMAIMFLSPTETKVIKDLFNSSPICPIPHLLCIYLLSIFLFYPFPPPFNPYFPFSLSPLL</sequence>
<feature type="repeat" description="TPR" evidence="5">
    <location>
        <begin position="188"/>
        <end position="221"/>
    </location>
</feature>
<feature type="region of interest" description="Disordered" evidence="6">
    <location>
        <begin position="24"/>
        <end position="73"/>
    </location>
</feature>
<keyword evidence="2 5" id="KW-0802">TPR repeat</keyword>
<dbReference type="InterPro" id="IPR051966">
    <property type="entry name" value="RPAP3"/>
</dbReference>
<reference evidence="8" key="1">
    <citation type="submission" date="2021-01" db="EMBL/GenBank/DDBJ databases">
        <authorList>
            <person name="Li R."/>
            <person name="Bekaert M."/>
        </authorList>
    </citation>
    <scope>NUCLEOTIDE SEQUENCE</scope>
    <source>
        <strain evidence="8">Farmed</strain>
    </source>
</reference>
<dbReference type="Gene3D" id="1.25.40.10">
    <property type="entry name" value="Tetratricopeptide repeat domain"/>
    <property type="match status" value="1"/>
</dbReference>
<organism evidence="8 9">
    <name type="scientific">Acanthosepion pharaonis</name>
    <name type="common">Pharaoh cuttlefish</name>
    <name type="synonym">Sepia pharaonis</name>
    <dbReference type="NCBI Taxonomy" id="158019"/>
    <lineage>
        <taxon>Eukaryota</taxon>
        <taxon>Metazoa</taxon>
        <taxon>Spiralia</taxon>
        <taxon>Lophotrochozoa</taxon>
        <taxon>Mollusca</taxon>
        <taxon>Cephalopoda</taxon>
        <taxon>Coleoidea</taxon>
        <taxon>Decapodiformes</taxon>
        <taxon>Sepiida</taxon>
        <taxon>Sepiina</taxon>
        <taxon>Sepiidae</taxon>
        <taxon>Acanthosepion</taxon>
    </lineage>
</organism>
<comment type="similarity">
    <text evidence="3">Belongs to the RPAP3 family.</text>
</comment>
<dbReference type="InterPro" id="IPR011990">
    <property type="entry name" value="TPR-like_helical_dom_sf"/>
</dbReference>
<dbReference type="EMBL" id="CAHIKZ030001447">
    <property type="protein sequence ID" value="CAE1264470.1"/>
    <property type="molecule type" value="Genomic_DNA"/>
</dbReference>
<dbReference type="Pfam" id="PF13414">
    <property type="entry name" value="TPR_11"/>
    <property type="match status" value="1"/>
</dbReference>
<feature type="region of interest" description="Disordered" evidence="6">
    <location>
        <begin position="256"/>
        <end position="308"/>
    </location>
</feature>
<evidence type="ECO:0000256" key="5">
    <source>
        <dbReference type="PROSITE-ProRule" id="PRU00339"/>
    </source>
</evidence>
<keyword evidence="9" id="KW-1185">Reference proteome</keyword>
<evidence type="ECO:0000259" key="7">
    <source>
        <dbReference type="Pfam" id="PF13877"/>
    </source>
</evidence>
<evidence type="ECO:0000313" key="8">
    <source>
        <dbReference type="EMBL" id="CAE1264470.1"/>
    </source>
</evidence>
<dbReference type="InterPro" id="IPR019734">
    <property type="entry name" value="TPR_rpt"/>
</dbReference>
<gene>
    <name evidence="8" type="ORF">SPHA_34251</name>
</gene>
<protein>
    <recommendedName>
        <fullName evidence="4">RNA polymerase II-associated protein 3</fullName>
    </recommendedName>
</protein>
<evidence type="ECO:0000256" key="1">
    <source>
        <dbReference type="ARBA" id="ARBA00022737"/>
    </source>
</evidence>
<dbReference type="Pfam" id="PF13877">
    <property type="entry name" value="RPAP3_C"/>
    <property type="match status" value="1"/>
</dbReference>
<feature type="compositionally biased region" description="Basic and acidic residues" evidence="6">
    <location>
        <begin position="58"/>
        <end position="67"/>
    </location>
</feature>
<feature type="compositionally biased region" description="Basic and acidic residues" evidence="6">
    <location>
        <begin position="24"/>
        <end position="35"/>
    </location>
</feature>
<evidence type="ECO:0000313" key="9">
    <source>
        <dbReference type="Proteomes" id="UP000597762"/>
    </source>
</evidence>
<dbReference type="Pfam" id="PF13181">
    <property type="entry name" value="TPR_8"/>
    <property type="match status" value="1"/>
</dbReference>
<feature type="compositionally biased region" description="Low complexity" evidence="6">
    <location>
        <begin position="290"/>
        <end position="308"/>
    </location>
</feature>
<dbReference type="AlphaFoldDB" id="A0A812CGC9"/>
<dbReference type="PANTHER" id="PTHR46423">
    <property type="entry name" value="RNA POLYMERASE II-ASSOCIATED PROTEIN 3"/>
    <property type="match status" value="1"/>
</dbReference>
<keyword evidence="1" id="KW-0677">Repeat</keyword>
<accession>A0A812CGC9</accession>
<dbReference type="SMART" id="SM00028">
    <property type="entry name" value="TPR"/>
    <property type="match status" value="3"/>
</dbReference>
<dbReference type="SUPFAM" id="SSF48452">
    <property type="entry name" value="TPR-like"/>
    <property type="match status" value="1"/>
</dbReference>
<name>A0A812CGC9_ACAPH</name>
<dbReference type="PROSITE" id="PS50005">
    <property type="entry name" value="TPR"/>
    <property type="match status" value="2"/>
</dbReference>
<comment type="caution">
    <text evidence="8">The sequence shown here is derived from an EMBL/GenBank/DDBJ whole genome shotgun (WGS) entry which is preliminary data.</text>
</comment>
<evidence type="ECO:0000256" key="6">
    <source>
        <dbReference type="SAM" id="MobiDB-lite"/>
    </source>
</evidence>
<evidence type="ECO:0000256" key="3">
    <source>
        <dbReference type="ARBA" id="ARBA00038275"/>
    </source>
</evidence>
<evidence type="ECO:0000256" key="4">
    <source>
        <dbReference type="ARBA" id="ARBA00040133"/>
    </source>
</evidence>
<proteinExistence type="inferred from homology"/>
<feature type="repeat" description="TPR" evidence="5">
    <location>
        <begin position="120"/>
        <end position="153"/>
    </location>
</feature>
<dbReference type="InterPro" id="IPR025986">
    <property type="entry name" value="RPAP3-like_C"/>
</dbReference>
<dbReference type="PANTHER" id="PTHR46423:SF1">
    <property type="entry name" value="RNA POLYMERASE II-ASSOCIATED PROTEIN 3"/>
    <property type="match status" value="1"/>
</dbReference>
<dbReference type="Proteomes" id="UP000597762">
    <property type="component" value="Unassembled WGS sequence"/>
</dbReference>
<evidence type="ECO:0000256" key="2">
    <source>
        <dbReference type="ARBA" id="ARBA00022803"/>
    </source>
</evidence>
<dbReference type="OrthoDB" id="629492at2759"/>
<feature type="domain" description="RNA-polymerase II-associated protein 3-like C-terminal" evidence="7">
    <location>
        <begin position="332"/>
        <end position="410"/>
    </location>
</feature>